<dbReference type="InterPro" id="IPR036388">
    <property type="entry name" value="WH-like_DNA-bd_sf"/>
</dbReference>
<evidence type="ECO:0000313" key="12">
    <source>
        <dbReference type="Proteomes" id="UP001500506"/>
    </source>
</evidence>
<organism evidence="11 12">
    <name type="scientific">Agromyces humatus</name>
    <dbReference type="NCBI Taxonomy" id="279573"/>
    <lineage>
        <taxon>Bacteria</taxon>
        <taxon>Bacillati</taxon>
        <taxon>Actinomycetota</taxon>
        <taxon>Actinomycetes</taxon>
        <taxon>Micrococcales</taxon>
        <taxon>Microbacteriaceae</taxon>
        <taxon>Agromyces</taxon>
    </lineage>
</organism>
<protein>
    <submittedName>
        <fullName evidence="11">Fur family transcriptional regulator</fullName>
    </submittedName>
</protein>
<dbReference type="PANTHER" id="PTHR33202">
    <property type="entry name" value="ZINC UPTAKE REGULATION PROTEIN"/>
    <property type="match status" value="1"/>
</dbReference>
<dbReference type="InterPro" id="IPR043135">
    <property type="entry name" value="Fur_C"/>
</dbReference>
<keyword evidence="4" id="KW-0678">Repressor</keyword>
<dbReference type="EMBL" id="BAAANH010000003">
    <property type="protein sequence ID" value="GAA1757304.1"/>
    <property type="molecule type" value="Genomic_DNA"/>
</dbReference>
<dbReference type="SUPFAM" id="SSF46785">
    <property type="entry name" value="Winged helix' DNA-binding domain"/>
    <property type="match status" value="1"/>
</dbReference>
<keyword evidence="12" id="KW-1185">Reference proteome</keyword>
<keyword evidence="3" id="KW-0963">Cytoplasm</keyword>
<evidence type="ECO:0000313" key="11">
    <source>
        <dbReference type="EMBL" id="GAA1757304.1"/>
    </source>
</evidence>
<dbReference type="CDD" id="cd07153">
    <property type="entry name" value="Fur_like"/>
    <property type="match status" value="1"/>
</dbReference>
<name>A0ABN2KIS0_9MICO</name>
<dbReference type="Gene3D" id="3.30.1490.190">
    <property type="match status" value="1"/>
</dbReference>
<accession>A0ABN2KIS0</accession>
<dbReference type="Pfam" id="PF01475">
    <property type="entry name" value="FUR"/>
    <property type="match status" value="1"/>
</dbReference>
<keyword evidence="6" id="KW-0862">Zinc</keyword>
<keyword evidence="7" id="KW-0408">Iron</keyword>
<comment type="caution">
    <text evidence="11">The sequence shown here is derived from an EMBL/GenBank/DDBJ whole genome shotgun (WGS) entry which is preliminary data.</text>
</comment>
<dbReference type="Proteomes" id="UP001500506">
    <property type="component" value="Unassembled WGS sequence"/>
</dbReference>
<dbReference type="InterPro" id="IPR002481">
    <property type="entry name" value="FUR"/>
</dbReference>
<keyword evidence="9" id="KW-0238">DNA-binding</keyword>
<reference evidence="11 12" key="1">
    <citation type="journal article" date="2019" name="Int. J. Syst. Evol. Microbiol.">
        <title>The Global Catalogue of Microorganisms (GCM) 10K type strain sequencing project: providing services to taxonomists for standard genome sequencing and annotation.</title>
        <authorList>
            <consortium name="The Broad Institute Genomics Platform"/>
            <consortium name="The Broad Institute Genome Sequencing Center for Infectious Disease"/>
            <person name="Wu L."/>
            <person name="Ma J."/>
        </authorList>
    </citation>
    <scope>NUCLEOTIDE SEQUENCE [LARGE SCALE GENOMIC DNA]</scope>
    <source>
        <strain evidence="11 12">JCM 14319</strain>
    </source>
</reference>
<keyword evidence="8" id="KW-0805">Transcription regulation</keyword>
<proteinExistence type="inferred from homology"/>
<evidence type="ECO:0000256" key="8">
    <source>
        <dbReference type="ARBA" id="ARBA00023015"/>
    </source>
</evidence>
<comment type="similarity">
    <text evidence="2">Belongs to the Fur family.</text>
</comment>
<evidence type="ECO:0000256" key="6">
    <source>
        <dbReference type="ARBA" id="ARBA00022833"/>
    </source>
</evidence>
<keyword evidence="5" id="KW-0479">Metal-binding</keyword>
<gene>
    <name evidence="11" type="ORF">GCM10009747_14830</name>
</gene>
<evidence type="ECO:0000256" key="9">
    <source>
        <dbReference type="ARBA" id="ARBA00023125"/>
    </source>
</evidence>
<sequence>MTSSIPTVRDEASARLRAAGLKVTEPRLAVLDAFAPGEHLGADDVFRRVSRSLPTTSPQAIYGVLGALSGAELLRRIEPAGSPALYEIRVGDNHHHLVCSSCGKVTDVDCVVGEPPCLAPSATNGYVLHTAEVTFWGQCPECQAAG</sequence>
<evidence type="ECO:0000256" key="10">
    <source>
        <dbReference type="ARBA" id="ARBA00023163"/>
    </source>
</evidence>
<dbReference type="InterPro" id="IPR036390">
    <property type="entry name" value="WH_DNA-bd_sf"/>
</dbReference>
<evidence type="ECO:0000256" key="2">
    <source>
        <dbReference type="ARBA" id="ARBA00007957"/>
    </source>
</evidence>
<evidence type="ECO:0000256" key="5">
    <source>
        <dbReference type="ARBA" id="ARBA00022723"/>
    </source>
</evidence>
<dbReference type="PANTHER" id="PTHR33202:SF18">
    <property type="entry name" value="TRANSCRIPTIONAL REGULATOR FURA"/>
    <property type="match status" value="1"/>
</dbReference>
<evidence type="ECO:0000256" key="7">
    <source>
        <dbReference type="ARBA" id="ARBA00023004"/>
    </source>
</evidence>
<dbReference type="Gene3D" id="1.10.10.10">
    <property type="entry name" value="Winged helix-like DNA-binding domain superfamily/Winged helix DNA-binding domain"/>
    <property type="match status" value="1"/>
</dbReference>
<keyword evidence="10" id="KW-0804">Transcription</keyword>
<evidence type="ECO:0000256" key="3">
    <source>
        <dbReference type="ARBA" id="ARBA00022490"/>
    </source>
</evidence>
<evidence type="ECO:0000256" key="1">
    <source>
        <dbReference type="ARBA" id="ARBA00004496"/>
    </source>
</evidence>
<dbReference type="RefSeq" id="WP_269756441.1">
    <property type="nucleotide sequence ID" value="NZ_BAAANH010000003.1"/>
</dbReference>
<evidence type="ECO:0000256" key="4">
    <source>
        <dbReference type="ARBA" id="ARBA00022491"/>
    </source>
</evidence>
<comment type="subcellular location">
    <subcellularLocation>
        <location evidence="1">Cytoplasm</location>
    </subcellularLocation>
</comment>